<feature type="region of interest" description="Disordered" evidence="1">
    <location>
        <begin position="102"/>
        <end position="125"/>
    </location>
</feature>
<dbReference type="InterPro" id="IPR013083">
    <property type="entry name" value="Znf_RING/FYVE/PHD"/>
</dbReference>
<dbReference type="GO" id="GO:0048788">
    <property type="term" value="C:cytoskeleton of presynaptic active zone"/>
    <property type="evidence" value="ECO:0007669"/>
    <property type="project" value="TreeGrafter"/>
</dbReference>
<proteinExistence type="predicted"/>
<dbReference type="Gene3D" id="3.30.40.10">
    <property type="entry name" value="Zinc/RING finger domain, C3HC4 (zinc finger)"/>
    <property type="match status" value="1"/>
</dbReference>
<dbReference type="GO" id="GO:0006886">
    <property type="term" value="P:intracellular protein transport"/>
    <property type="evidence" value="ECO:0007669"/>
    <property type="project" value="InterPro"/>
</dbReference>
<feature type="compositionally biased region" description="Pro residues" evidence="1">
    <location>
        <begin position="145"/>
        <end position="156"/>
    </location>
</feature>
<accession>A0A9N7V8K3</accession>
<dbReference type="GO" id="GO:0044325">
    <property type="term" value="F:transmembrane transporter binding"/>
    <property type="evidence" value="ECO:0007669"/>
    <property type="project" value="TreeGrafter"/>
</dbReference>
<dbReference type="GO" id="GO:0048791">
    <property type="term" value="P:calcium ion-regulated exocytosis of neurotransmitter"/>
    <property type="evidence" value="ECO:0007669"/>
    <property type="project" value="TreeGrafter"/>
</dbReference>
<dbReference type="GO" id="GO:0050806">
    <property type="term" value="P:positive regulation of synaptic transmission"/>
    <property type="evidence" value="ECO:0007669"/>
    <property type="project" value="TreeGrafter"/>
</dbReference>
<comment type="caution">
    <text evidence="3">The sequence shown here is derived from an EMBL/GenBank/DDBJ whole genome shotgun (WGS) entry which is preliminary data.</text>
</comment>
<dbReference type="AlphaFoldDB" id="A0A9N7V8K3"/>
<evidence type="ECO:0000259" key="2">
    <source>
        <dbReference type="PROSITE" id="PS50916"/>
    </source>
</evidence>
<dbReference type="EMBL" id="CADEAL010003491">
    <property type="protein sequence ID" value="CAB1444917.1"/>
    <property type="molecule type" value="Genomic_DNA"/>
</dbReference>
<dbReference type="GO" id="GO:0048167">
    <property type="term" value="P:regulation of synaptic plasticity"/>
    <property type="evidence" value="ECO:0007669"/>
    <property type="project" value="TreeGrafter"/>
</dbReference>
<feature type="domain" description="RabBD" evidence="2">
    <location>
        <begin position="158"/>
        <end position="191"/>
    </location>
</feature>
<dbReference type="GO" id="GO:0042734">
    <property type="term" value="C:presynaptic membrane"/>
    <property type="evidence" value="ECO:0007669"/>
    <property type="project" value="TreeGrafter"/>
</dbReference>
<dbReference type="InterPro" id="IPR039032">
    <property type="entry name" value="Rim-like"/>
</dbReference>
<evidence type="ECO:0000313" key="3">
    <source>
        <dbReference type="EMBL" id="CAB1444917.1"/>
    </source>
</evidence>
<dbReference type="PANTHER" id="PTHR12157:SF21">
    <property type="entry name" value="RAB3 INTERACTING MOLECULE, ISOFORM F"/>
    <property type="match status" value="1"/>
</dbReference>
<name>A0A9N7V8K3_PLEPL</name>
<dbReference type="GO" id="GO:2000300">
    <property type="term" value="P:regulation of synaptic vesicle exocytosis"/>
    <property type="evidence" value="ECO:0007669"/>
    <property type="project" value="TreeGrafter"/>
</dbReference>
<dbReference type="GO" id="GO:0031267">
    <property type="term" value="F:small GTPase binding"/>
    <property type="evidence" value="ECO:0007669"/>
    <property type="project" value="InterPro"/>
</dbReference>
<evidence type="ECO:0000313" key="4">
    <source>
        <dbReference type="Proteomes" id="UP001153269"/>
    </source>
</evidence>
<dbReference type="PANTHER" id="PTHR12157">
    <property type="entry name" value="REGULATING SYNAPTIC MEMBRANE EXOCYTOSIS PROTEIN"/>
    <property type="match status" value="1"/>
</dbReference>
<gene>
    <name evidence="3" type="ORF">PLEPLA_LOCUS32647</name>
</gene>
<dbReference type="Proteomes" id="UP001153269">
    <property type="component" value="Unassembled WGS sequence"/>
</dbReference>
<keyword evidence="4" id="KW-1185">Reference proteome</keyword>
<reference evidence="3" key="1">
    <citation type="submission" date="2020-03" db="EMBL/GenBank/DDBJ databases">
        <authorList>
            <person name="Weist P."/>
        </authorList>
    </citation>
    <scope>NUCLEOTIDE SEQUENCE</scope>
</reference>
<dbReference type="InterPro" id="IPR010911">
    <property type="entry name" value="Rab_BD"/>
</dbReference>
<feature type="region of interest" description="Disordered" evidence="1">
    <location>
        <begin position="30"/>
        <end position="49"/>
    </location>
</feature>
<dbReference type="PROSITE" id="PS50916">
    <property type="entry name" value="RABBD"/>
    <property type="match status" value="1"/>
</dbReference>
<organism evidence="3 4">
    <name type="scientific">Pleuronectes platessa</name>
    <name type="common">European plaice</name>
    <dbReference type="NCBI Taxonomy" id="8262"/>
    <lineage>
        <taxon>Eukaryota</taxon>
        <taxon>Metazoa</taxon>
        <taxon>Chordata</taxon>
        <taxon>Craniata</taxon>
        <taxon>Vertebrata</taxon>
        <taxon>Euteleostomi</taxon>
        <taxon>Actinopterygii</taxon>
        <taxon>Neopterygii</taxon>
        <taxon>Teleostei</taxon>
        <taxon>Neoteleostei</taxon>
        <taxon>Acanthomorphata</taxon>
        <taxon>Carangaria</taxon>
        <taxon>Pleuronectiformes</taxon>
        <taxon>Pleuronectoidei</taxon>
        <taxon>Pleuronectidae</taxon>
        <taxon>Pleuronectes</taxon>
    </lineage>
</organism>
<protein>
    <recommendedName>
        <fullName evidence="2">RabBD domain-containing protein</fullName>
    </recommendedName>
</protein>
<feature type="region of interest" description="Disordered" evidence="1">
    <location>
        <begin position="137"/>
        <end position="164"/>
    </location>
</feature>
<sequence length="191" mass="20603">MFSLLKELQSESENKPWDCRRCCSEELSSLTEGPLPSRVNQGPAQLDLAPGVNKRTWAPRESGRWRGEKVEKTGVAARTIRRSCGCRGRRARGARREVWLGKRSGGNLSAETTRRGGAGGGGGAAAAASAVVVEKMSASVGPQGGPRPPTAPPSMPDLPDLSHLTEEERKIIMAVMARQKEEEDKEQAMLK</sequence>
<dbReference type="GO" id="GO:0042391">
    <property type="term" value="P:regulation of membrane potential"/>
    <property type="evidence" value="ECO:0007669"/>
    <property type="project" value="TreeGrafter"/>
</dbReference>
<evidence type="ECO:0000256" key="1">
    <source>
        <dbReference type="SAM" id="MobiDB-lite"/>
    </source>
</evidence>